<dbReference type="Pfam" id="PF14474">
    <property type="entry name" value="RTC4"/>
    <property type="match status" value="1"/>
</dbReference>
<name>A0A9P6M7V9_9FUNG</name>
<dbReference type="Proteomes" id="UP000749646">
    <property type="component" value="Unassembled WGS sequence"/>
</dbReference>
<accession>A0A9P6M7V9</accession>
<keyword evidence="10" id="KW-1185">Reference proteome</keyword>
<evidence type="ECO:0000256" key="1">
    <source>
        <dbReference type="ARBA" id="ARBA00002738"/>
    </source>
</evidence>
<comment type="subcellular location">
    <subcellularLocation>
        <location evidence="3">Cytoplasm</location>
    </subcellularLocation>
    <subcellularLocation>
        <location evidence="2">Nucleus</location>
    </subcellularLocation>
</comment>
<evidence type="ECO:0000256" key="7">
    <source>
        <dbReference type="ARBA" id="ARBA00023242"/>
    </source>
</evidence>
<evidence type="ECO:0000256" key="5">
    <source>
        <dbReference type="ARBA" id="ARBA00015162"/>
    </source>
</evidence>
<keyword evidence="7" id="KW-0539">Nucleus</keyword>
<sequence>MDKFEFCRIHVAEEKIVPLGVDRNYPLHINFSELPSRVEKMQAELRGIIEGRVPSFYLDKALSTYKRMGTLGARNPHVILANVEQTMPGYYGSKGSAVLSEALVKLFLETNILTHELARPQKPIEYVQQVLVPEAGLRLITEDRLKFRRGALEGSISLEEAREIMMDSVEFGNFMHDIELNP</sequence>
<evidence type="ECO:0000256" key="3">
    <source>
        <dbReference type="ARBA" id="ARBA00004496"/>
    </source>
</evidence>
<evidence type="ECO:0000256" key="6">
    <source>
        <dbReference type="ARBA" id="ARBA00022490"/>
    </source>
</evidence>
<dbReference type="SMART" id="SM01312">
    <property type="entry name" value="RTC4"/>
    <property type="match status" value="1"/>
</dbReference>
<dbReference type="GO" id="GO:0005737">
    <property type="term" value="C:cytoplasm"/>
    <property type="evidence" value="ECO:0007669"/>
    <property type="project" value="UniProtKB-SubCell"/>
</dbReference>
<dbReference type="GO" id="GO:0005634">
    <property type="term" value="C:nucleus"/>
    <property type="evidence" value="ECO:0007669"/>
    <property type="project" value="UniProtKB-SubCell"/>
</dbReference>
<evidence type="ECO:0000259" key="8">
    <source>
        <dbReference type="SMART" id="SM01312"/>
    </source>
</evidence>
<dbReference type="EMBL" id="JAAAHW010004815">
    <property type="protein sequence ID" value="KAF9971391.1"/>
    <property type="molecule type" value="Genomic_DNA"/>
</dbReference>
<evidence type="ECO:0000313" key="9">
    <source>
        <dbReference type="EMBL" id="KAF9971391.1"/>
    </source>
</evidence>
<dbReference type="InterPro" id="IPR028094">
    <property type="entry name" value="RTC4_C"/>
</dbReference>
<dbReference type="OrthoDB" id="128308at2759"/>
<reference evidence="9" key="1">
    <citation type="journal article" date="2020" name="Fungal Divers.">
        <title>Resolving the Mortierellaceae phylogeny through synthesis of multi-gene phylogenetics and phylogenomics.</title>
        <authorList>
            <person name="Vandepol N."/>
            <person name="Liber J."/>
            <person name="Desiro A."/>
            <person name="Na H."/>
            <person name="Kennedy M."/>
            <person name="Barry K."/>
            <person name="Grigoriev I.V."/>
            <person name="Miller A.N."/>
            <person name="O'Donnell K."/>
            <person name="Stajich J.E."/>
            <person name="Bonito G."/>
        </authorList>
    </citation>
    <scope>NUCLEOTIDE SEQUENCE</scope>
    <source>
        <strain evidence="9">MES-2147</strain>
    </source>
</reference>
<protein>
    <recommendedName>
        <fullName evidence="5">Restriction of telomere capping protein 4</fullName>
    </recommendedName>
</protein>
<comment type="function">
    <text evidence="1">May be involved in a process influencing telomere capping.</text>
</comment>
<evidence type="ECO:0000256" key="4">
    <source>
        <dbReference type="ARBA" id="ARBA00009461"/>
    </source>
</evidence>
<dbReference type="PANTHER" id="PTHR41391:SF1">
    <property type="entry name" value="RESTRICTION OF TELOMERE CAPPING PROTEIN 4"/>
    <property type="match status" value="1"/>
</dbReference>
<evidence type="ECO:0000256" key="2">
    <source>
        <dbReference type="ARBA" id="ARBA00004123"/>
    </source>
</evidence>
<dbReference type="AlphaFoldDB" id="A0A9P6M7V9"/>
<keyword evidence="6" id="KW-0963">Cytoplasm</keyword>
<organism evidence="9 10">
    <name type="scientific">Modicella reniformis</name>
    <dbReference type="NCBI Taxonomy" id="1440133"/>
    <lineage>
        <taxon>Eukaryota</taxon>
        <taxon>Fungi</taxon>
        <taxon>Fungi incertae sedis</taxon>
        <taxon>Mucoromycota</taxon>
        <taxon>Mortierellomycotina</taxon>
        <taxon>Mortierellomycetes</taxon>
        <taxon>Mortierellales</taxon>
        <taxon>Mortierellaceae</taxon>
        <taxon>Modicella</taxon>
    </lineage>
</organism>
<proteinExistence type="inferred from homology"/>
<gene>
    <name evidence="9" type="ORF">BGZ65_010449</name>
</gene>
<comment type="similarity">
    <text evidence="4">Belongs to the RTC4 family.</text>
</comment>
<evidence type="ECO:0000313" key="10">
    <source>
        <dbReference type="Proteomes" id="UP000749646"/>
    </source>
</evidence>
<dbReference type="InterPro" id="IPR039024">
    <property type="entry name" value="RTC4"/>
</dbReference>
<comment type="caution">
    <text evidence="9">The sequence shown here is derived from an EMBL/GenBank/DDBJ whole genome shotgun (WGS) entry which is preliminary data.</text>
</comment>
<dbReference type="PANTHER" id="PTHR41391">
    <property type="entry name" value="RESTRICTION OF TELOMERE CAPPING PROTEIN 4"/>
    <property type="match status" value="1"/>
</dbReference>
<feature type="domain" description="Restriction of telomere capping protein 4 C-terminal" evidence="8">
    <location>
        <begin position="48"/>
        <end position="178"/>
    </location>
</feature>